<protein>
    <submittedName>
        <fullName evidence="1">Uncharacterized protein</fullName>
    </submittedName>
</protein>
<reference evidence="1" key="1">
    <citation type="submission" date="2018-04" db="EMBL/GenBank/DDBJ databases">
        <title>Draft Genome Sequences of Chryseobacterium lactis NCTC11390T isolated from milk, Chryseobacterium oncorhynchi 701B-08T from rainbow trout, and Chryseobacterium viscerum 687B-08T from diseased fish.</title>
        <authorList>
            <person name="Jeong J.-J."/>
            <person name="Lee Y.J."/>
            <person name="Pathiraja D."/>
            <person name="Park B."/>
            <person name="Choi I.-G."/>
            <person name="Kim K.D."/>
        </authorList>
    </citation>
    <scope>NUCLEOTIDE SEQUENCE [LARGE SCALE GENOMIC DNA]</scope>
    <source>
        <strain evidence="1">701B-08</strain>
    </source>
</reference>
<evidence type="ECO:0000313" key="2">
    <source>
        <dbReference type="Proteomes" id="UP000236182"/>
    </source>
</evidence>
<dbReference type="EMBL" id="PPEI02000012">
    <property type="protein sequence ID" value="PWN59216.1"/>
    <property type="molecule type" value="Genomic_DNA"/>
</dbReference>
<accession>A0A316WGC9</accession>
<proteinExistence type="predicted"/>
<dbReference type="OrthoDB" id="1273917at2"/>
<name>A0A316WGC9_9FLAO</name>
<organism evidence="1 2">
    <name type="scientific">Chryseobacterium oncorhynchi</name>
    <dbReference type="NCBI Taxonomy" id="741074"/>
    <lineage>
        <taxon>Bacteria</taxon>
        <taxon>Pseudomonadati</taxon>
        <taxon>Bacteroidota</taxon>
        <taxon>Flavobacteriia</taxon>
        <taxon>Flavobacteriales</taxon>
        <taxon>Weeksellaceae</taxon>
        <taxon>Chryseobacterium group</taxon>
        <taxon>Chryseobacterium</taxon>
    </lineage>
</organism>
<gene>
    <name evidence="1" type="ORF">C1638_021655</name>
</gene>
<comment type="caution">
    <text evidence="1">The sequence shown here is derived from an EMBL/GenBank/DDBJ whole genome shotgun (WGS) entry which is preliminary data.</text>
</comment>
<dbReference type="RefSeq" id="WP_109624020.1">
    <property type="nucleotide sequence ID" value="NZ_PPEI02000012.1"/>
</dbReference>
<dbReference type="Proteomes" id="UP000236182">
    <property type="component" value="Unassembled WGS sequence"/>
</dbReference>
<keyword evidence="2" id="KW-1185">Reference proteome</keyword>
<sequence>MNNNQPLQETKTVRFEVLEILDTRKTGSTIEVGKSYLGTLYPNNWVYFTDVNEQEWAFYVDDTCRIIEEVEQVKMF</sequence>
<dbReference type="AlphaFoldDB" id="A0A316WGC9"/>
<evidence type="ECO:0000313" key="1">
    <source>
        <dbReference type="EMBL" id="PWN59216.1"/>
    </source>
</evidence>